<dbReference type="Proteomes" id="UP000542674">
    <property type="component" value="Unassembled WGS sequence"/>
</dbReference>
<sequence>MTRVPVVVSIGVDAELSDVIARLRTLGLVVDRVLDPLGVVVGSVDPDRLAALGTVPGVSGVERQRTVGPA</sequence>
<name>A0A7W7WXJ7_9PSEU</name>
<reference evidence="1 2" key="1">
    <citation type="submission" date="2020-08" db="EMBL/GenBank/DDBJ databases">
        <title>Sequencing the genomes of 1000 actinobacteria strains.</title>
        <authorList>
            <person name="Klenk H.-P."/>
        </authorList>
    </citation>
    <scope>NUCLEOTIDE SEQUENCE [LARGE SCALE GENOMIC DNA]</scope>
    <source>
        <strain evidence="1 2">DSM 45084</strain>
    </source>
</reference>
<accession>A0A7W7WXJ7</accession>
<protein>
    <recommendedName>
        <fullName evidence="3">Ketohydroxyglutarate aldolase</fullName>
    </recommendedName>
</protein>
<dbReference type="EMBL" id="JACHJS010000001">
    <property type="protein sequence ID" value="MBB4967519.1"/>
    <property type="molecule type" value="Genomic_DNA"/>
</dbReference>
<organism evidence="1 2">
    <name type="scientific">Saccharothrix violaceirubra</name>
    <dbReference type="NCBI Taxonomy" id="413306"/>
    <lineage>
        <taxon>Bacteria</taxon>
        <taxon>Bacillati</taxon>
        <taxon>Actinomycetota</taxon>
        <taxon>Actinomycetes</taxon>
        <taxon>Pseudonocardiales</taxon>
        <taxon>Pseudonocardiaceae</taxon>
        <taxon>Saccharothrix</taxon>
    </lineage>
</organism>
<evidence type="ECO:0000313" key="2">
    <source>
        <dbReference type="Proteomes" id="UP000542674"/>
    </source>
</evidence>
<evidence type="ECO:0000313" key="1">
    <source>
        <dbReference type="EMBL" id="MBB4967519.1"/>
    </source>
</evidence>
<proteinExistence type="predicted"/>
<comment type="caution">
    <text evidence="1">The sequence shown here is derived from an EMBL/GenBank/DDBJ whole genome shotgun (WGS) entry which is preliminary data.</text>
</comment>
<dbReference type="RefSeq" id="WP_184672291.1">
    <property type="nucleotide sequence ID" value="NZ_BAABAI010000007.1"/>
</dbReference>
<dbReference type="AlphaFoldDB" id="A0A7W7WXJ7"/>
<keyword evidence="2" id="KW-1185">Reference proteome</keyword>
<evidence type="ECO:0008006" key="3">
    <source>
        <dbReference type="Google" id="ProtNLM"/>
    </source>
</evidence>
<gene>
    <name evidence="1" type="ORF">F4559_004878</name>
</gene>